<reference evidence="3 4" key="1">
    <citation type="submission" date="2022-12" db="EMBL/GenBank/DDBJ databases">
        <title>Genomic features and morphological characterization of a novel Knufia sp. strain isolated from spacecraft assembly facility.</title>
        <authorList>
            <person name="Teixeira M."/>
            <person name="Chander A.M."/>
            <person name="Stajich J.E."/>
            <person name="Venkateswaran K."/>
        </authorList>
    </citation>
    <scope>NUCLEOTIDE SEQUENCE [LARGE SCALE GENOMIC DNA]</scope>
    <source>
        <strain evidence="3 4">FJI-L2-BK-P2</strain>
    </source>
</reference>
<feature type="region of interest" description="Disordered" evidence="1">
    <location>
        <begin position="986"/>
        <end position="1082"/>
    </location>
</feature>
<feature type="compositionally biased region" description="Basic residues" evidence="1">
    <location>
        <begin position="1212"/>
        <end position="1223"/>
    </location>
</feature>
<feature type="compositionally biased region" description="Low complexity" evidence="1">
    <location>
        <begin position="954"/>
        <end position="968"/>
    </location>
</feature>
<feature type="region of interest" description="Disordered" evidence="1">
    <location>
        <begin position="865"/>
        <end position="890"/>
    </location>
</feature>
<dbReference type="InterPro" id="IPR001357">
    <property type="entry name" value="BRCT_dom"/>
</dbReference>
<dbReference type="InterPro" id="IPR036420">
    <property type="entry name" value="BRCT_dom_sf"/>
</dbReference>
<dbReference type="SUPFAM" id="SSF52113">
    <property type="entry name" value="BRCT domain"/>
    <property type="match status" value="1"/>
</dbReference>
<dbReference type="Proteomes" id="UP001316803">
    <property type="component" value="Unassembled WGS sequence"/>
</dbReference>
<feature type="compositionally biased region" description="Basic and acidic residues" evidence="1">
    <location>
        <begin position="56"/>
        <end position="67"/>
    </location>
</feature>
<keyword evidence="4" id="KW-1185">Reference proteome</keyword>
<dbReference type="Gene3D" id="3.40.50.10190">
    <property type="entry name" value="BRCT domain"/>
    <property type="match status" value="1"/>
</dbReference>
<organism evidence="3 4">
    <name type="scientific">Knufia fluminis</name>
    <dbReference type="NCBI Taxonomy" id="191047"/>
    <lineage>
        <taxon>Eukaryota</taxon>
        <taxon>Fungi</taxon>
        <taxon>Dikarya</taxon>
        <taxon>Ascomycota</taxon>
        <taxon>Pezizomycotina</taxon>
        <taxon>Eurotiomycetes</taxon>
        <taxon>Chaetothyriomycetidae</taxon>
        <taxon>Chaetothyriales</taxon>
        <taxon>Trichomeriaceae</taxon>
        <taxon>Knufia</taxon>
    </lineage>
</organism>
<evidence type="ECO:0000313" key="4">
    <source>
        <dbReference type="Proteomes" id="UP001316803"/>
    </source>
</evidence>
<evidence type="ECO:0000259" key="2">
    <source>
        <dbReference type="PROSITE" id="PS50172"/>
    </source>
</evidence>
<proteinExistence type="predicted"/>
<feature type="compositionally biased region" description="Polar residues" evidence="1">
    <location>
        <begin position="914"/>
        <end position="930"/>
    </location>
</feature>
<feature type="compositionally biased region" description="Basic and acidic residues" evidence="1">
    <location>
        <begin position="94"/>
        <end position="107"/>
    </location>
</feature>
<feature type="compositionally biased region" description="Polar residues" evidence="1">
    <location>
        <begin position="1063"/>
        <end position="1082"/>
    </location>
</feature>
<feature type="region of interest" description="Disordered" evidence="1">
    <location>
        <begin position="1"/>
        <end position="282"/>
    </location>
</feature>
<feature type="compositionally biased region" description="Polar residues" evidence="1">
    <location>
        <begin position="1030"/>
        <end position="1048"/>
    </location>
</feature>
<feature type="compositionally biased region" description="Low complexity" evidence="1">
    <location>
        <begin position="1"/>
        <end position="19"/>
    </location>
</feature>
<feature type="region of interest" description="Disordered" evidence="1">
    <location>
        <begin position="1190"/>
        <end position="1238"/>
    </location>
</feature>
<feature type="region of interest" description="Disordered" evidence="1">
    <location>
        <begin position="1296"/>
        <end position="1319"/>
    </location>
</feature>
<feature type="compositionally biased region" description="Basic and acidic residues" evidence="1">
    <location>
        <begin position="28"/>
        <end position="47"/>
    </location>
</feature>
<feature type="region of interest" description="Disordered" evidence="1">
    <location>
        <begin position="445"/>
        <end position="465"/>
    </location>
</feature>
<feature type="domain" description="BRCT" evidence="2">
    <location>
        <begin position="1082"/>
        <end position="1177"/>
    </location>
</feature>
<feature type="region of interest" description="Disordered" evidence="1">
    <location>
        <begin position="905"/>
        <end position="972"/>
    </location>
</feature>
<protein>
    <recommendedName>
        <fullName evidence="2">BRCT domain-containing protein</fullName>
    </recommendedName>
</protein>
<accession>A0AAN8F712</accession>
<dbReference type="CDD" id="cd17716">
    <property type="entry name" value="BRCT_microcephalin_rpt1"/>
    <property type="match status" value="1"/>
</dbReference>
<feature type="compositionally biased region" description="Low complexity" evidence="1">
    <location>
        <begin position="112"/>
        <end position="123"/>
    </location>
</feature>
<feature type="region of interest" description="Disordered" evidence="1">
    <location>
        <begin position="313"/>
        <end position="341"/>
    </location>
</feature>
<feature type="compositionally biased region" description="Low complexity" evidence="1">
    <location>
        <begin position="156"/>
        <end position="171"/>
    </location>
</feature>
<sequence>MVRTRATAMAAPTAPLSAAPRRRLKVTPLEKEETKKPSKPVEDEPKPMTRATRGKKALDEPVEEPKPKATKPAATKPRGRPKKAETITEESEPQPEKPAEKLADKPKRATRSTRATATTASSAAKEKVAARPTRTTKAAAKERPAQEAEPEEQATAKESAPVAKAAPQKKVTFQDTAKDDKENQPITTRGGKKVAASKLTKATEKASGLRAKPVRKPTAATRSSKRTKDQVSDDEDEKPKKKIQRVLTPKKITQVAKAATPEEASEDELNGGKTPIRDLSLSPRRLQTNLTAEAIARTLSPAKQLDFTQTLLQQSARKNAEDGNGALTSPARRPPTSPAKLFPQSMLQSPAKGLNNENSNGMASPARRPLDSPAKLLFPNATKHDRQVNLSHTASKLFQSPKRSAAFDPARMFAHSAVKPQKNDLSKSTFLSSPAKRVGVFSPLKKSTTPQSTMKSAQQSTQSPDELNVNDMEVTELMNDMPEELTVSSHQRASVSPTRTYKLSADELQMDFDDSVLQVRSPLKVTRSPAKPTTPAEPVPVLGYDADATELDHEMEETMPSVQSTPRTASHHDSTFVNLQALEAEEGATVESLQEELTMTEEGDDTLILPENAEAVAATPRSVVVSYQIHDESIDELAPSPKEDVVRQFLRTPGTPATVYEHELTNMVPSPEVDAPTPAACVAQVKVAEAQSPVSLHENELTMMSGAPKAAITHEQAALEQESPASLDENELTVMANAFTPRPAKAKTPKTAATPASIAEHELTIMGGTPKSAITPRAASVTEQDSPVSIAENELTVMADGFTPRPTTVRTSIDEEDSPVSLAENELTVMADSFTARPANRQSLVDSIVEAQTPASVAEHELTTIADSFTPRPAKAQAPLSEAAEAQTPASVAEHELTVMADSFTPKPTYAHTPASSTAQPSHQARTPASVSEHELTIMGQTSPSKDETEDNEQTPVPATTQPATSTPNMPIPRKFHMHTVVSKVPLKPEAEDSPAPKLQIKKRKRPHSLGAQPDFVDISDRVTPAKAARTSSPDVTSTRATPASSAIRTPGSKLSSEKSTRRVVSTPVSRTPLTDVSNNNGDSSILRGTTIYVDVRTSEGADASTIYIELLTNLGARIVRDWKENSNLTHIVYKDGSPKILEKARLSDSDVKVVGVSWPLDCDAQKSWVDESGYIIDLSPGENVVRSVSRSAKRKSMEPSMLVTDGSGSVKRSRSRSMRRSSIKPLAETDGDNDEAAALATPTVDPAKKAADLEKNSLTAAWKSINATGNLGEDTPARRTLELLQKSYEVENLSGWDDSITSSHSDDQENTNTPRGRVNIDEDESEIMETGLTPAPYRLQPTIGSAPAKTSNNGIMSYRERVEEMERREVRDNALGTNKGERGVKGGKGKRMTMFGGGSGFEPVKGSPLGL</sequence>
<evidence type="ECO:0000256" key="1">
    <source>
        <dbReference type="SAM" id="MobiDB-lite"/>
    </source>
</evidence>
<comment type="caution">
    <text evidence="3">The sequence shown here is derived from an EMBL/GenBank/DDBJ whole genome shotgun (WGS) entry which is preliminary data.</text>
</comment>
<evidence type="ECO:0000313" key="3">
    <source>
        <dbReference type="EMBL" id="KAK5952571.1"/>
    </source>
</evidence>
<dbReference type="EMBL" id="JAKLMC020000014">
    <property type="protein sequence ID" value="KAK5952571.1"/>
    <property type="molecule type" value="Genomic_DNA"/>
</dbReference>
<name>A0AAN8F712_9EURO</name>
<feature type="region of interest" description="Disordered" evidence="1">
    <location>
        <begin position="1375"/>
        <end position="1412"/>
    </location>
</feature>
<gene>
    <name evidence="3" type="ORF">OHC33_006163</name>
</gene>
<dbReference type="PROSITE" id="PS50172">
    <property type="entry name" value="BRCT"/>
    <property type="match status" value="1"/>
</dbReference>